<comment type="caution">
    <text evidence="1">The sequence shown here is derived from an EMBL/GenBank/DDBJ whole genome shotgun (WGS) entry which is preliminary data.</text>
</comment>
<dbReference type="Proteomes" id="UP001283361">
    <property type="component" value="Unassembled WGS sequence"/>
</dbReference>
<dbReference type="AlphaFoldDB" id="A0AAE0ZJA5"/>
<organism evidence="1 2">
    <name type="scientific">Elysia crispata</name>
    <name type="common">lettuce slug</name>
    <dbReference type="NCBI Taxonomy" id="231223"/>
    <lineage>
        <taxon>Eukaryota</taxon>
        <taxon>Metazoa</taxon>
        <taxon>Spiralia</taxon>
        <taxon>Lophotrochozoa</taxon>
        <taxon>Mollusca</taxon>
        <taxon>Gastropoda</taxon>
        <taxon>Heterobranchia</taxon>
        <taxon>Euthyneura</taxon>
        <taxon>Panpulmonata</taxon>
        <taxon>Sacoglossa</taxon>
        <taxon>Placobranchoidea</taxon>
        <taxon>Plakobranchidae</taxon>
        <taxon>Elysia</taxon>
    </lineage>
</organism>
<name>A0AAE0ZJA5_9GAST</name>
<accession>A0AAE0ZJA5</accession>
<dbReference type="EMBL" id="JAWDGP010003851">
    <property type="protein sequence ID" value="KAK3770358.1"/>
    <property type="molecule type" value="Genomic_DNA"/>
</dbReference>
<evidence type="ECO:0000313" key="2">
    <source>
        <dbReference type="Proteomes" id="UP001283361"/>
    </source>
</evidence>
<protein>
    <submittedName>
        <fullName evidence="1">Uncharacterized protein</fullName>
    </submittedName>
</protein>
<evidence type="ECO:0000313" key="1">
    <source>
        <dbReference type="EMBL" id="KAK3770358.1"/>
    </source>
</evidence>
<gene>
    <name evidence="1" type="ORF">RRG08_028257</name>
</gene>
<sequence>MEQLEASLTTNITGVVMFISSLRLDVTPTMSVFLRSSWKKKIVLHSSVKSNKAKYQLWSTSLQLSQVWADVKRSICATEVLVRVLYRRGQGLALLSLPVVQLPVLYPGRGVRARVLLAGFREDWCQPPSLTLRASLPAFSSPDSHWN</sequence>
<reference evidence="1" key="1">
    <citation type="journal article" date="2023" name="G3 (Bethesda)">
        <title>A reference genome for the long-term kleptoplast-retaining sea slug Elysia crispata morphotype clarki.</title>
        <authorList>
            <person name="Eastman K.E."/>
            <person name="Pendleton A.L."/>
            <person name="Shaikh M.A."/>
            <person name="Suttiyut T."/>
            <person name="Ogas R."/>
            <person name="Tomko P."/>
            <person name="Gavelis G."/>
            <person name="Widhalm J.R."/>
            <person name="Wisecaver J.H."/>
        </authorList>
    </citation>
    <scope>NUCLEOTIDE SEQUENCE</scope>
    <source>
        <strain evidence="1">ECLA1</strain>
    </source>
</reference>
<proteinExistence type="predicted"/>
<keyword evidence="2" id="KW-1185">Reference proteome</keyword>